<organism evidence="1">
    <name type="scientific">Candidatus Kentrum sp. MB</name>
    <dbReference type="NCBI Taxonomy" id="2138164"/>
    <lineage>
        <taxon>Bacteria</taxon>
        <taxon>Pseudomonadati</taxon>
        <taxon>Pseudomonadota</taxon>
        <taxon>Gammaproteobacteria</taxon>
        <taxon>Candidatus Kentrum</taxon>
    </lineage>
</organism>
<gene>
    <name evidence="1" type="ORF">BECKMB1821G_GA0114241_109110</name>
</gene>
<evidence type="ECO:0008006" key="2">
    <source>
        <dbReference type="Google" id="ProtNLM"/>
    </source>
</evidence>
<dbReference type="Pfam" id="PF05258">
    <property type="entry name" value="DciA"/>
    <property type="match status" value="1"/>
</dbReference>
<sequence>MKFATPSLMERLANPVNPLHSLITQAKLLDASGKALAARLGSPLNRHCRLARISLDTIVLQVDSSVWYSKVRFLRPDIVTFFRTEYRMLTVTKVRIYVTPPEPPDSEPRQRPQMSVSTAKLLRSVANATESPTLREAWLRLARNGPRKDS</sequence>
<proteinExistence type="predicted"/>
<dbReference type="EMBL" id="CAADFO010000091">
    <property type="protein sequence ID" value="VFK31743.1"/>
    <property type="molecule type" value="Genomic_DNA"/>
</dbReference>
<accession>A0A450XR47</accession>
<evidence type="ECO:0000313" key="1">
    <source>
        <dbReference type="EMBL" id="VFK31743.1"/>
    </source>
</evidence>
<dbReference type="InterPro" id="IPR007922">
    <property type="entry name" value="DciA-like"/>
</dbReference>
<dbReference type="AlphaFoldDB" id="A0A450XR47"/>
<reference evidence="1" key="1">
    <citation type="submission" date="2019-02" db="EMBL/GenBank/DDBJ databases">
        <authorList>
            <person name="Gruber-Vodicka R. H."/>
            <person name="Seah K. B. B."/>
        </authorList>
    </citation>
    <scope>NUCLEOTIDE SEQUENCE</scope>
    <source>
        <strain evidence="1">BECK_BZ197</strain>
    </source>
</reference>
<protein>
    <recommendedName>
        <fullName evidence="2">DUF721 domain-containing protein</fullName>
    </recommendedName>
</protein>
<name>A0A450XR47_9GAMM</name>